<dbReference type="PROSITE" id="PS01124">
    <property type="entry name" value="HTH_ARAC_FAMILY_2"/>
    <property type="match status" value="1"/>
</dbReference>
<keyword evidence="6" id="KW-1185">Reference proteome</keyword>
<feature type="domain" description="HTH araC/xylS-type" evidence="4">
    <location>
        <begin position="660"/>
        <end position="760"/>
    </location>
</feature>
<organism evidence="5 6">
    <name type="scientific">Paenibacillus hodogayensis</name>
    <dbReference type="NCBI Taxonomy" id="279208"/>
    <lineage>
        <taxon>Bacteria</taxon>
        <taxon>Bacillati</taxon>
        <taxon>Bacillota</taxon>
        <taxon>Bacilli</taxon>
        <taxon>Bacillales</taxon>
        <taxon>Paenibacillaceae</taxon>
        <taxon>Paenibacillus</taxon>
    </lineage>
</organism>
<dbReference type="InterPro" id="IPR018060">
    <property type="entry name" value="HTH_AraC"/>
</dbReference>
<dbReference type="PANTHER" id="PTHR43280">
    <property type="entry name" value="ARAC-FAMILY TRANSCRIPTIONAL REGULATOR"/>
    <property type="match status" value="1"/>
</dbReference>
<dbReference type="Gene3D" id="3.30.450.20">
    <property type="entry name" value="PAS domain"/>
    <property type="match status" value="1"/>
</dbReference>
<comment type="caution">
    <text evidence="5">The sequence shown here is derived from an EMBL/GenBank/DDBJ whole genome shotgun (WGS) entry which is preliminary data.</text>
</comment>
<dbReference type="RefSeq" id="WP_344911315.1">
    <property type="nucleotide sequence ID" value="NZ_BAAAYO010000010.1"/>
</dbReference>
<dbReference type="InterPro" id="IPR041522">
    <property type="entry name" value="CdaR_GGDEF"/>
</dbReference>
<dbReference type="Proteomes" id="UP001589619">
    <property type="component" value="Unassembled WGS sequence"/>
</dbReference>
<dbReference type="Pfam" id="PF12833">
    <property type="entry name" value="HTH_18"/>
    <property type="match status" value="1"/>
</dbReference>
<dbReference type="InterPro" id="IPR009057">
    <property type="entry name" value="Homeodomain-like_sf"/>
</dbReference>
<accession>A0ABV5VVI8</accession>
<evidence type="ECO:0000259" key="4">
    <source>
        <dbReference type="PROSITE" id="PS01124"/>
    </source>
</evidence>
<dbReference type="EMBL" id="JBHMAG010000009">
    <property type="protein sequence ID" value="MFB9752325.1"/>
    <property type="molecule type" value="Genomic_DNA"/>
</dbReference>
<dbReference type="Pfam" id="PF17853">
    <property type="entry name" value="GGDEF_2"/>
    <property type="match status" value="1"/>
</dbReference>
<gene>
    <name evidence="5" type="ORF">ACFFNY_12230</name>
</gene>
<keyword evidence="1" id="KW-0805">Transcription regulation</keyword>
<name>A0ABV5VVI8_9BACL</name>
<dbReference type="SUPFAM" id="SSF46689">
    <property type="entry name" value="Homeodomain-like"/>
    <property type="match status" value="1"/>
</dbReference>
<reference evidence="5 6" key="1">
    <citation type="submission" date="2024-09" db="EMBL/GenBank/DDBJ databases">
        <authorList>
            <person name="Sun Q."/>
            <person name="Mori K."/>
        </authorList>
    </citation>
    <scope>NUCLEOTIDE SEQUENCE [LARGE SCALE GENOMIC DNA]</scope>
    <source>
        <strain evidence="5 6">JCM 12520</strain>
    </source>
</reference>
<sequence length="769" mass="87680">MERKKRLFRAITFKRKLIFYSILISTIPVLLVGLLASSIAARIIQEEVNINHQALLKQVEYRLNHLMENLNIHSVTIATNAAVERSVESGPPDKNDVSQSMEMIETLRKQVNYSPIRYDVSLIYKKFDYVYSSVHQSIAYTRSVYDTIFQHTRTNRNFPFVVTPYTYGNKELMLLRPVPLYSYYTEGVVALNVSIDELSKVLDDSGSPDNYRSTIAVVDKEGKMMISSNHDDIGSKLTSMTELYQFWQNPQGYTGSIRMNGIAYKLAAQRLPVYDWTIIAMTPTRELTKKSDAIIRITWEIIGALVVFWIFIAFTGSNRMYVPIERMLRKMPAEYVGSTDSGDGLKTLEMLLHDTIRDNRLLRDQINEHMPSLQENMSHHLLWGDMTDAEIRRKRDQFGLPLHGSTFRVCLVAADDYAVVAEHYRDKDHSLIHYALRKMAEEICETAFSCIVLTPQPGQVAVIVSESGTEDADGATEAKLHDIAADIRGSVAKYFKFTVSVAISRAYEGYSGIRHGYREALELSAYRMLMGPDVTITEQEVEPAIKQSSRDIVQLQKSILSNLIGGSTDEAKALLSRLAERIGQSVNNPETMFGIFDYLLVELDAYMHEFACELRGAFREDIHKKLHSLNSLAAVQEWLSDTVFPVVVAQLETVRVSKQERVVQHVLQSIHSEWDADLQQIARQYAISVPHLSRLFKEKTGEPFSDYLIRERMTKAQEWLTRTGVPVKEIAERLHYSTIQNFNRAFKQYTGMPPGEYRKRAEAGEQADG</sequence>
<evidence type="ECO:0000256" key="1">
    <source>
        <dbReference type="ARBA" id="ARBA00023015"/>
    </source>
</evidence>
<dbReference type="Gene3D" id="1.10.10.60">
    <property type="entry name" value="Homeodomain-like"/>
    <property type="match status" value="2"/>
</dbReference>
<evidence type="ECO:0000313" key="5">
    <source>
        <dbReference type="EMBL" id="MFB9752325.1"/>
    </source>
</evidence>
<protein>
    <submittedName>
        <fullName evidence="5">Helix-turn-helix domain-containing protein</fullName>
    </submittedName>
</protein>
<proteinExistence type="predicted"/>
<keyword evidence="3" id="KW-0804">Transcription</keyword>
<evidence type="ECO:0000256" key="3">
    <source>
        <dbReference type="ARBA" id="ARBA00023163"/>
    </source>
</evidence>
<dbReference type="PANTHER" id="PTHR43280:SF10">
    <property type="entry name" value="REGULATORY PROTEIN POCR"/>
    <property type="match status" value="1"/>
</dbReference>
<keyword evidence="2" id="KW-0238">DNA-binding</keyword>
<evidence type="ECO:0000313" key="6">
    <source>
        <dbReference type="Proteomes" id="UP001589619"/>
    </source>
</evidence>
<dbReference type="SMART" id="SM00342">
    <property type="entry name" value="HTH_ARAC"/>
    <property type="match status" value="1"/>
</dbReference>
<evidence type="ECO:0000256" key="2">
    <source>
        <dbReference type="ARBA" id="ARBA00023125"/>
    </source>
</evidence>